<dbReference type="CDD" id="cd13959">
    <property type="entry name" value="PT_UbiA_COQ2"/>
    <property type="match status" value="1"/>
</dbReference>
<dbReference type="GO" id="GO:0008412">
    <property type="term" value="F:4-hydroxybenzoate polyprenyltransferase activity"/>
    <property type="evidence" value="ECO:0007669"/>
    <property type="project" value="TreeGrafter"/>
</dbReference>
<feature type="transmembrane region" description="Helical" evidence="10">
    <location>
        <begin position="333"/>
        <end position="353"/>
    </location>
</feature>
<proteinExistence type="inferred from homology"/>
<feature type="compositionally biased region" description="Polar residues" evidence="9">
    <location>
        <begin position="18"/>
        <end position="41"/>
    </location>
</feature>
<dbReference type="Pfam" id="PF01040">
    <property type="entry name" value="UbiA"/>
    <property type="match status" value="1"/>
</dbReference>
<dbReference type="GO" id="GO:0005743">
    <property type="term" value="C:mitochondrial inner membrane"/>
    <property type="evidence" value="ECO:0007669"/>
    <property type="project" value="TreeGrafter"/>
</dbReference>
<evidence type="ECO:0000256" key="4">
    <source>
        <dbReference type="ARBA" id="ARBA00005985"/>
    </source>
</evidence>
<name>A0AAN6Y2V8_9PEZI</name>
<evidence type="ECO:0000256" key="6">
    <source>
        <dbReference type="ARBA" id="ARBA00022692"/>
    </source>
</evidence>
<dbReference type="InterPro" id="IPR039653">
    <property type="entry name" value="Prenyltransferase"/>
</dbReference>
<feature type="transmembrane region" description="Helical" evidence="10">
    <location>
        <begin position="199"/>
        <end position="221"/>
    </location>
</feature>
<dbReference type="Gene3D" id="1.10.357.140">
    <property type="entry name" value="UbiA prenyltransferase"/>
    <property type="match status" value="1"/>
</dbReference>
<protein>
    <submittedName>
        <fullName evidence="11">UbiA prenyltransferase family-domain-containing protein</fullName>
    </submittedName>
</protein>
<feature type="compositionally biased region" description="Basic and acidic residues" evidence="9">
    <location>
        <begin position="1"/>
        <end position="10"/>
    </location>
</feature>
<dbReference type="InterPro" id="IPR044878">
    <property type="entry name" value="UbiA_sf"/>
</dbReference>
<sequence>MGTATKKTDPHVLPSKSKPPNSDLTNKDSNTTTESKNPNLAQQYGGIHTGSWVSHLPAHWVPYIQLSRLSPPVAISLIYFPHLFGALHAAILLNSTPLALLKTSLSLLLGTIFFSNAAHAWNDLIDSPIDALTSRTKTRPIPRGAITPRAAFLFACSQAVGAAAVLVLLTPRWESTVYYAVPNIMATMYYPFAKRHSHFVQVVLGVCLGWGVLMGASAMGVNPVSINAFPAPYYPAAATTTTGFKFTTWGVGGVDVEVTVVPSVLWLFLASATWSVLYDTIYAHQDLQDDVKNGVKSLAVLFRGATKYLLWGLLCIMGTALVSSGVAGGFSRWSGVIAAGGSSLALGGMIWGVDLTDSGSCWWWFKSGYWLTGLSITSALMGEYFFA</sequence>
<evidence type="ECO:0000256" key="9">
    <source>
        <dbReference type="SAM" id="MobiDB-lite"/>
    </source>
</evidence>
<comment type="cofactor">
    <cofactor evidence="1">
        <name>Mg(2+)</name>
        <dbReference type="ChEBI" id="CHEBI:18420"/>
    </cofactor>
</comment>
<evidence type="ECO:0000256" key="1">
    <source>
        <dbReference type="ARBA" id="ARBA00001946"/>
    </source>
</evidence>
<keyword evidence="12" id="KW-1185">Reference proteome</keyword>
<evidence type="ECO:0000313" key="11">
    <source>
        <dbReference type="EMBL" id="KAK4210245.1"/>
    </source>
</evidence>
<dbReference type="PANTHER" id="PTHR11048">
    <property type="entry name" value="PRENYLTRANSFERASES"/>
    <property type="match status" value="1"/>
</dbReference>
<reference evidence="11" key="1">
    <citation type="journal article" date="2023" name="Mol. Phylogenet. Evol.">
        <title>Genome-scale phylogeny and comparative genomics of the fungal order Sordariales.</title>
        <authorList>
            <person name="Hensen N."/>
            <person name="Bonometti L."/>
            <person name="Westerberg I."/>
            <person name="Brannstrom I.O."/>
            <person name="Guillou S."/>
            <person name="Cros-Aarteil S."/>
            <person name="Calhoun S."/>
            <person name="Haridas S."/>
            <person name="Kuo A."/>
            <person name="Mondo S."/>
            <person name="Pangilinan J."/>
            <person name="Riley R."/>
            <person name="LaButti K."/>
            <person name="Andreopoulos B."/>
            <person name="Lipzen A."/>
            <person name="Chen C."/>
            <person name="Yan M."/>
            <person name="Daum C."/>
            <person name="Ng V."/>
            <person name="Clum A."/>
            <person name="Steindorff A."/>
            <person name="Ohm R.A."/>
            <person name="Martin F."/>
            <person name="Silar P."/>
            <person name="Natvig D.O."/>
            <person name="Lalanne C."/>
            <person name="Gautier V."/>
            <person name="Ament-Velasquez S.L."/>
            <person name="Kruys A."/>
            <person name="Hutchinson M.I."/>
            <person name="Powell A.J."/>
            <person name="Barry K."/>
            <person name="Miller A.N."/>
            <person name="Grigoriev I.V."/>
            <person name="Debuchy R."/>
            <person name="Gladieux P."/>
            <person name="Hiltunen Thoren M."/>
            <person name="Johannesson H."/>
        </authorList>
    </citation>
    <scope>NUCLEOTIDE SEQUENCE</scope>
    <source>
        <strain evidence="11">PSN293</strain>
    </source>
</reference>
<keyword evidence="5" id="KW-0808">Transferase</keyword>
<feature type="transmembrane region" description="Helical" evidence="10">
    <location>
        <begin position="146"/>
        <end position="170"/>
    </location>
</feature>
<gene>
    <name evidence="11" type="ORF">QBC37DRAFT_448603</name>
</gene>
<dbReference type="FunFam" id="1.20.120.1780:FF:000001">
    <property type="entry name" value="4-hydroxybenzoate octaprenyltransferase"/>
    <property type="match status" value="1"/>
</dbReference>
<feature type="transmembrane region" description="Helical" evidence="10">
    <location>
        <begin position="73"/>
        <end position="93"/>
    </location>
</feature>
<dbReference type="EMBL" id="MU858180">
    <property type="protein sequence ID" value="KAK4210245.1"/>
    <property type="molecule type" value="Genomic_DNA"/>
</dbReference>
<evidence type="ECO:0000256" key="10">
    <source>
        <dbReference type="SAM" id="Phobius"/>
    </source>
</evidence>
<keyword evidence="8 10" id="KW-0472">Membrane</keyword>
<feature type="region of interest" description="Disordered" evidence="9">
    <location>
        <begin position="1"/>
        <end position="41"/>
    </location>
</feature>
<reference evidence="11" key="2">
    <citation type="submission" date="2023-05" db="EMBL/GenBank/DDBJ databases">
        <authorList>
            <consortium name="Lawrence Berkeley National Laboratory"/>
            <person name="Steindorff A."/>
            <person name="Hensen N."/>
            <person name="Bonometti L."/>
            <person name="Westerberg I."/>
            <person name="Brannstrom I.O."/>
            <person name="Guillou S."/>
            <person name="Cros-Aarteil S."/>
            <person name="Calhoun S."/>
            <person name="Haridas S."/>
            <person name="Kuo A."/>
            <person name="Mondo S."/>
            <person name="Pangilinan J."/>
            <person name="Riley R."/>
            <person name="Labutti K."/>
            <person name="Andreopoulos B."/>
            <person name="Lipzen A."/>
            <person name="Chen C."/>
            <person name="Yanf M."/>
            <person name="Daum C."/>
            <person name="Ng V."/>
            <person name="Clum A."/>
            <person name="Ohm R."/>
            <person name="Martin F."/>
            <person name="Silar P."/>
            <person name="Natvig D."/>
            <person name="Lalanne C."/>
            <person name="Gautier V."/>
            <person name="Ament-Velasquez S.L."/>
            <person name="Kruys A."/>
            <person name="Hutchinson M.I."/>
            <person name="Powell A.J."/>
            <person name="Barry K."/>
            <person name="Miller A.N."/>
            <person name="Grigoriev I.V."/>
            <person name="Debuchy R."/>
            <person name="Gladieux P."/>
            <person name="Thoren M.H."/>
            <person name="Johannesson H."/>
        </authorList>
    </citation>
    <scope>NUCLEOTIDE SEQUENCE</scope>
    <source>
        <strain evidence="11">PSN293</strain>
    </source>
</reference>
<evidence type="ECO:0000256" key="8">
    <source>
        <dbReference type="ARBA" id="ARBA00023136"/>
    </source>
</evidence>
<comment type="similarity">
    <text evidence="4">Belongs to the UbiA prenyltransferase family.</text>
</comment>
<evidence type="ECO:0000256" key="5">
    <source>
        <dbReference type="ARBA" id="ARBA00022679"/>
    </source>
</evidence>
<keyword evidence="7 10" id="KW-1133">Transmembrane helix</keyword>
<dbReference type="PANTHER" id="PTHR11048:SF39">
    <property type="entry name" value="POLYPRENYL TRANSFERASE AUSN"/>
    <property type="match status" value="1"/>
</dbReference>
<dbReference type="AlphaFoldDB" id="A0AAN6Y2V8"/>
<comment type="pathway">
    <text evidence="3">Secondary metabolite biosynthesis; terpenoid biosynthesis.</text>
</comment>
<dbReference type="Proteomes" id="UP001301769">
    <property type="component" value="Unassembled WGS sequence"/>
</dbReference>
<keyword evidence="6 10" id="KW-0812">Transmembrane</keyword>
<organism evidence="11 12">
    <name type="scientific">Rhypophila decipiens</name>
    <dbReference type="NCBI Taxonomy" id="261697"/>
    <lineage>
        <taxon>Eukaryota</taxon>
        <taxon>Fungi</taxon>
        <taxon>Dikarya</taxon>
        <taxon>Ascomycota</taxon>
        <taxon>Pezizomycotina</taxon>
        <taxon>Sordariomycetes</taxon>
        <taxon>Sordariomycetidae</taxon>
        <taxon>Sordariales</taxon>
        <taxon>Naviculisporaceae</taxon>
        <taxon>Rhypophila</taxon>
    </lineage>
</organism>
<evidence type="ECO:0000256" key="7">
    <source>
        <dbReference type="ARBA" id="ARBA00022989"/>
    </source>
</evidence>
<evidence type="ECO:0000256" key="2">
    <source>
        <dbReference type="ARBA" id="ARBA00004141"/>
    </source>
</evidence>
<accession>A0AAN6Y2V8</accession>
<evidence type="ECO:0000256" key="3">
    <source>
        <dbReference type="ARBA" id="ARBA00004721"/>
    </source>
</evidence>
<comment type="caution">
    <text evidence="11">The sequence shown here is derived from an EMBL/GenBank/DDBJ whole genome shotgun (WGS) entry which is preliminary data.</text>
</comment>
<dbReference type="Gene3D" id="1.20.120.1780">
    <property type="entry name" value="UbiA prenyltransferase"/>
    <property type="match status" value="1"/>
</dbReference>
<feature type="transmembrane region" description="Helical" evidence="10">
    <location>
        <begin position="368"/>
        <end position="386"/>
    </location>
</feature>
<dbReference type="InterPro" id="IPR000537">
    <property type="entry name" value="UbiA_prenyltransferase"/>
</dbReference>
<dbReference type="GO" id="GO:0006744">
    <property type="term" value="P:ubiquinone biosynthetic process"/>
    <property type="evidence" value="ECO:0007669"/>
    <property type="project" value="TreeGrafter"/>
</dbReference>
<evidence type="ECO:0000313" key="12">
    <source>
        <dbReference type="Proteomes" id="UP001301769"/>
    </source>
</evidence>
<feature type="transmembrane region" description="Helical" evidence="10">
    <location>
        <begin position="308"/>
        <end position="326"/>
    </location>
</feature>
<comment type="subcellular location">
    <subcellularLocation>
        <location evidence="2">Membrane</location>
        <topology evidence="2">Multi-pass membrane protein</topology>
    </subcellularLocation>
</comment>